<organism evidence="1 2">
    <name type="scientific">Sphingomonas psychrolutea</name>
    <dbReference type="NCBI Taxonomy" id="1259676"/>
    <lineage>
        <taxon>Bacteria</taxon>
        <taxon>Pseudomonadati</taxon>
        <taxon>Pseudomonadota</taxon>
        <taxon>Alphaproteobacteria</taxon>
        <taxon>Sphingomonadales</taxon>
        <taxon>Sphingomonadaceae</taxon>
        <taxon>Sphingomonas</taxon>
    </lineage>
</organism>
<accession>A0ABQ1GUV0</accession>
<dbReference type="RefSeq" id="WP_188447293.1">
    <property type="nucleotide sequence ID" value="NZ_BMDW01000012.1"/>
</dbReference>
<dbReference type="EMBL" id="BMDW01000012">
    <property type="protein sequence ID" value="GGA50762.1"/>
    <property type="molecule type" value="Genomic_DNA"/>
</dbReference>
<keyword evidence="2" id="KW-1185">Reference proteome</keyword>
<sequence>MNATHTIRVDPQKKLVDITLAGFFDVPRVIQVAIDGKAAIESLGLAPHEHLTLIDVSDFSLQSQDVVSALQSTFGNPRYASRRLAVVTDKSLSPMQVQRVLKRDTAQWFDDRREAEAWLCDDRPTQDA</sequence>
<name>A0ABQ1GUV0_9SPHN</name>
<reference evidence="2" key="1">
    <citation type="journal article" date="2019" name="Int. J. Syst. Evol. Microbiol.">
        <title>The Global Catalogue of Microorganisms (GCM) 10K type strain sequencing project: providing services to taxonomists for standard genome sequencing and annotation.</title>
        <authorList>
            <consortium name="The Broad Institute Genomics Platform"/>
            <consortium name="The Broad Institute Genome Sequencing Center for Infectious Disease"/>
            <person name="Wu L."/>
            <person name="Ma J."/>
        </authorList>
    </citation>
    <scope>NUCLEOTIDE SEQUENCE [LARGE SCALE GENOMIC DNA]</scope>
    <source>
        <strain evidence="2">CGMCC 1.10106</strain>
    </source>
</reference>
<gene>
    <name evidence="1" type="ORF">GCM10011395_21390</name>
</gene>
<evidence type="ECO:0008006" key="3">
    <source>
        <dbReference type="Google" id="ProtNLM"/>
    </source>
</evidence>
<evidence type="ECO:0000313" key="1">
    <source>
        <dbReference type="EMBL" id="GGA50762.1"/>
    </source>
</evidence>
<protein>
    <recommendedName>
        <fullName evidence="3">STAS/SEC14 domain-containing protein</fullName>
    </recommendedName>
</protein>
<evidence type="ECO:0000313" key="2">
    <source>
        <dbReference type="Proteomes" id="UP000618591"/>
    </source>
</evidence>
<comment type="caution">
    <text evidence="1">The sequence shown here is derived from an EMBL/GenBank/DDBJ whole genome shotgun (WGS) entry which is preliminary data.</text>
</comment>
<dbReference type="Proteomes" id="UP000618591">
    <property type="component" value="Unassembled WGS sequence"/>
</dbReference>
<proteinExistence type="predicted"/>